<gene>
    <name evidence="1" type="ORF">ABR748_35000</name>
</gene>
<proteinExistence type="predicted"/>
<keyword evidence="2" id="KW-1185">Reference proteome</keyword>
<protein>
    <submittedName>
        <fullName evidence="1">Uncharacterized protein</fullName>
    </submittedName>
</protein>
<evidence type="ECO:0000313" key="1">
    <source>
        <dbReference type="EMBL" id="MER0429369.1"/>
    </source>
</evidence>
<dbReference type="Proteomes" id="UP001456562">
    <property type="component" value="Unassembled WGS sequence"/>
</dbReference>
<evidence type="ECO:0000313" key="2">
    <source>
        <dbReference type="Proteomes" id="UP001456562"/>
    </source>
</evidence>
<organism evidence="1 2">
    <name type="scientific">Streptomyces microflavus</name>
    <name type="common">Streptomyces lipmanii</name>
    <dbReference type="NCBI Taxonomy" id="1919"/>
    <lineage>
        <taxon>Bacteria</taxon>
        <taxon>Bacillati</taxon>
        <taxon>Actinomycetota</taxon>
        <taxon>Actinomycetes</taxon>
        <taxon>Kitasatosporales</taxon>
        <taxon>Streptomycetaceae</taxon>
        <taxon>Streptomyces</taxon>
    </lineage>
</organism>
<comment type="caution">
    <text evidence="1">The sequence shown here is derived from an EMBL/GenBank/DDBJ whole genome shotgun (WGS) entry which is preliminary data.</text>
</comment>
<accession>A0ABV1QDX3</accession>
<dbReference type="RefSeq" id="WP_350241364.1">
    <property type="nucleotide sequence ID" value="NZ_JBEJUE010000057.1"/>
</dbReference>
<reference evidence="1 2" key="1">
    <citation type="submission" date="2024-01" db="EMBL/GenBank/DDBJ databases">
        <title>Metagenomic exploration of the rhizosphere soil microbial community and their significance in facilitating the development of wild simulated ginseng.</title>
        <authorList>
            <person name="Huang J."/>
        </authorList>
    </citation>
    <scope>NUCLEOTIDE SEQUENCE [LARGE SCALE GENOMIC DNA]</scope>
    <source>
        <strain evidence="1 2">WY141</strain>
    </source>
</reference>
<name>A0ABV1QDX3_STRMI</name>
<sequence length="52" mass="5695">MDAGGSAIWAPRPRRGHITWNTPALGDAGDFTEARETLWTAWVGEVQVLDTN</sequence>
<dbReference type="EMBL" id="JBEJUE010000057">
    <property type="protein sequence ID" value="MER0429369.1"/>
    <property type="molecule type" value="Genomic_DNA"/>
</dbReference>